<dbReference type="KEGG" id="nta:107767302"/>
<dbReference type="PANTHER" id="PTHR34048:SF7">
    <property type="entry name" value="THYLAKOID MEMBRANE PROTEIN SSL2009-LIKE"/>
    <property type="match status" value="1"/>
</dbReference>
<dbReference type="PANTHER" id="PTHR34048">
    <property type="entry name" value="LOW-DENSITY RECEPTOR-LIKE PROTEIN"/>
    <property type="match status" value="1"/>
</dbReference>
<dbReference type="AlphaFoldDB" id="A0A1S3XP94"/>
<feature type="coiled-coil region" evidence="1">
    <location>
        <begin position="118"/>
        <end position="145"/>
    </location>
</feature>
<organism evidence="4">
    <name type="scientific">Nicotiana tabacum</name>
    <name type="common">Common tobacco</name>
    <dbReference type="NCBI Taxonomy" id="4097"/>
    <lineage>
        <taxon>Eukaryota</taxon>
        <taxon>Viridiplantae</taxon>
        <taxon>Streptophyta</taxon>
        <taxon>Embryophyta</taxon>
        <taxon>Tracheophyta</taxon>
        <taxon>Spermatophyta</taxon>
        <taxon>Magnoliopsida</taxon>
        <taxon>eudicotyledons</taxon>
        <taxon>Gunneridae</taxon>
        <taxon>Pentapetalae</taxon>
        <taxon>asterids</taxon>
        <taxon>lamiids</taxon>
        <taxon>Solanales</taxon>
        <taxon>Solanaceae</taxon>
        <taxon>Nicotianoideae</taxon>
        <taxon>Nicotianeae</taxon>
        <taxon>Nicotiana</taxon>
    </lineage>
</organism>
<keyword evidence="1" id="KW-0175">Coiled coil</keyword>
<keyword evidence="3" id="KW-1133">Transmembrane helix</keyword>
<keyword evidence="3" id="KW-0812">Transmembrane</keyword>
<feature type="compositionally biased region" description="Low complexity" evidence="2">
    <location>
        <begin position="40"/>
        <end position="53"/>
    </location>
</feature>
<name>A0A1S3XP94_TOBAC</name>
<evidence type="ECO:0000313" key="4">
    <source>
        <dbReference type="RefSeq" id="XP_016441751.1"/>
    </source>
</evidence>
<dbReference type="OMA" id="HAEYNGR"/>
<dbReference type="STRING" id="4097.A0A1S3XP94"/>
<feature type="transmembrane region" description="Helical" evidence="3">
    <location>
        <begin position="71"/>
        <end position="91"/>
    </location>
</feature>
<evidence type="ECO:0000256" key="1">
    <source>
        <dbReference type="SAM" id="Coils"/>
    </source>
</evidence>
<dbReference type="PaxDb" id="4097-A0A1S3XP94"/>
<proteinExistence type="predicted"/>
<reference evidence="4" key="1">
    <citation type="submission" date="2025-08" db="UniProtKB">
        <authorList>
            <consortium name="RefSeq"/>
        </authorList>
    </citation>
    <scope>IDENTIFICATION</scope>
</reference>
<protein>
    <submittedName>
        <fullName evidence="4">Thylakoid membrane protein ssl2009</fullName>
    </submittedName>
</protein>
<feature type="region of interest" description="Disordered" evidence="2">
    <location>
        <begin position="38"/>
        <end position="61"/>
    </location>
</feature>
<accession>A0A1S3XP94</accession>
<sequence>MVALSNSLLLPTNLSLRFSSGSSLKSADQSISGATKLAFSPRSRGKSSSSRSSLTVQAGYSDGGRPGNTRIFVGGFLLGGVIIGALGCIYAPQISKALAETDKKDLMRKLPKFIYDEEKALEKQRKILTEKIVQLNDAIDDISNQLRSGDTQNGVAVNLDEVETVI</sequence>
<keyword evidence="3" id="KW-0472">Membrane</keyword>
<dbReference type="RefSeq" id="XP_016441751.1">
    <property type="nucleotide sequence ID" value="XM_016586265.1"/>
</dbReference>
<dbReference type="GO" id="GO:0009706">
    <property type="term" value="C:chloroplast inner membrane"/>
    <property type="evidence" value="ECO:0000318"/>
    <property type="project" value="GO_Central"/>
</dbReference>
<dbReference type="OrthoDB" id="1700403at2759"/>
<evidence type="ECO:0000256" key="2">
    <source>
        <dbReference type="SAM" id="MobiDB-lite"/>
    </source>
</evidence>
<gene>
    <name evidence="4" type="primary">LOC107767302</name>
</gene>
<evidence type="ECO:0000256" key="3">
    <source>
        <dbReference type="SAM" id="Phobius"/>
    </source>
</evidence>
<dbReference type="InterPro" id="IPR040377">
    <property type="entry name" value="Ssl2009-like"/>
</dbReference>